<dbReference type="GO" id="GO:0046872">
    <property type="term" value="F:metal ion binding"/>
    <property type="evidence" value="ECO:0007669"/>
    <property type="project" value="UniProtKB-KW"/>
</dbReference>
<evidence type="ECO:0000313" key="7">
    <source>
        <dbReference type="Proteomes" id="UP000053328"/>
    </source>
</evidence>
<evidence type="ECO:0000256" key="3">
    <source>
        <dbReference type="ARBA" id="ARBA00022833"/>
    </source>
</evidence>
<evidence type="ECO:0000256" key="5">
    <source>
        <dbReference type="SAM" id="MobiDB-lite"/>
    </source>
</evidence>
<dbReference type="Proteomes" id="UP000053328">
    <property type="component" value="Unassembled WGS sequence"/>
</dbReference>
<keyword evidence="2" id="KW-0479">Metal-binding</keyword>
<keyword evidence="1" id="KW-0819">tRNA processing</keyword>
<dbReference type="HOGENOM" id="CLU_079140_1_1_1"/>
<dbReference type="VEuPathDB" id="FungiDB:PV08_03839"/>
<accession>A0A0D1YNI6</accession>
<dbReference type="AlphaFoldDB" id="A0A0D1YNI6"/>
<dbReference type="STRING" id="91928.A0A0D1YNI6"/>
<reference evidence="6 7" key="1">
    <citation type="submission" date="2015-01" db="EMBL/GenBank/DDBJ databases">
        <title>The Genome Sequence of Exophiala spinifera CBS89968.</title>
        <authorList>
            <consortium name="The Broad Institute Genomics Platform"/>
            <person name="Cuomo C."/>
            <person name="de Hoog S."/>
            <person name="Gorbushina A."/>
            <person name="Stielow B."/>
            <person name="Teixiera M."/>
            <person name="Abouelleil A."/>
            <person name="Chapman S.B."/>
            <person name="Priest M."/>
            <person name="Young S.K."/>
            <person name="Wortman J."/>
            <person name="Nusbaum C."/>
            <person name="Birren B."/>
        </authorList>
    </citation>
    <scope>NUCLEOTIDE SEQUENCE [LARGE SCALE GENOMIC DNA]</scope>
    <source>
        <strain evidence="6 7">CBS 89968</strain>
    </source>
</reference>
<feature type="region of interest" description="Disordered" evidence="5">
    <location>
        <begin position="37"/>
        <end position="71"/>
    </location>
</feature>
<protein>
    <recommendedName>
        <fullName evidence="8">Rpr2-domain-containing protein</fullName>
    </recommendedName>
</protein>
<dbReference type="Pfam" id="PF04032">
    <property type="entry name" value="Rpr2"/>
    <property type="match status" value="1"/>
</dbReference>
<dbReference type="PANTHER" id="PTHR14742:SF0">
    <property type="entry name" value="RIBONUCLEASE P PROTEIN SUBUNIT P21"/>
    <property type="match status" value="1"/>
</dbReference>
<evidence type="ECO:0000256" key="1">
    <source>
        <dbReference type="ARBA" id="ARBA00022694"/>
    </source>
</evidence>
<dbReference type="GeneID" id="27330922"/>
<gene>
    <name evidence="6" type="ORF">PV08_03839</name>
</gene>
<keyword evidence="7" id="KW-1185">Reference proteome</keyword>
<dbReference type="PANTHER" id="PTHR14742">
    <property type="entry name" value="RIBONUCLEASE P SUBUNIT P21"/>
    <property type="match status" value="1"/>
</dbReference>
<feature type="compositionally biased region" description="Polar residues" evidence="5">
    <location>
        <begin position="50"/>
        <end position="61"/>
    </location>
</feature>
<dbReference type="OrthoDB" id="128536at2759"/>
<evidence type="ECO:0000256" key="2">
    <source>
        <dbReference type="ARBA" id="ARBA00022723"/>
    </source>
</evidence>
<dbReference type="InterPro" id="IPR007175">
    <property type="entry name" value="Rpr2/Snm1/Rpp21"/>
</dbReference>
<organism evidence="6 7">
    <name type="scientific">Exophiala spinifera</name>
    <dbReference type="NCBI Taxonomy" id="91928"/>
    <lineage>
        <taxon>Eukaryota</taxon>
        <taxon>Fungi</taxon>
        <taxon>Dikarya</taxon>
        <taxon>Ascomycota</taxon>
        <taxon>Pezizomycotina</taxon>
        <taxon>Eurotiomycetes</taxon>
        <taxon>Chaetothyriomycetidae</taxon>
        <taxon>Chaetothyriales</taxon>
        <taxon>Herpotrichiellaceae</taxon>
        <taxon>Exophiala</taxon>
    </lineage>
</organism>
<name>A0A0D1YNI6_9EURO</name>
<comment type="similarity">
    <text evidence="4">Belongs to the eukaryotic/archaeal RNase P protein component 4 family.</text>
</comment>
<feature type="compositionally biased region" description="Basic and acidic residues" evidence="5">
    <location>
        <begin position="37"/>
        <end position="49"/>
    </location>
</feature>
<dbReference type="GO" id="GO:0008033">
    <property type="term" value="P:tRNA processing"/>
    <property type="evidence" value="ECO:0007669"/>
    <property type="project" value="UniProtKB-KW"/>
</dbReference>
<sequence>MAKAQASKKDGSNVPQKHLYSRLSFLHQAATLLTKAEGHPRTSHHEQSHLSDSSAKDTGSAEQGLPESTRLLSHLRGVSRKSQIRIAPELKHAICKRCDCLLIPGRTSTEIIKNDSRNGNKTWADVLEVRCNKCGTTKRFPVGAIRQKERPTEVD</sequence>
<dbReference type="GO" id="GO:0005655">
    <property type="term" value="C:nucleolar ribonuclease P complex"/>
    <property type="evidence" value="ECO:0007669"/>
    <property type="project" value="TreeGrafter"/>
</dbReference>
<proteinExistence type="inferred from homology"/>
<dbReference type="RefSeq" id="XP_016236867.1">
    <property type="nucleotide sequence ID" value="XM_016378190.1"/>
</dbReference>
<keyword evidence="3" id="KW-0862">Zinc</keyword>
<evidence type="ECO:0000256" key="4">
    <source>
        <dbReference type="ARBA" id="ARBA00038402"/>
    </source>
</evidence>
<dbReference type="Gene3D" id="6.20.50.20">
    <property type="match status" value="1"/>
</dbReference>
<dbReference type="EMBL" id="KN847494">
    <property type="protein sequence ID" value="KIW16651.1"/>
    <property type="molecule type" value="Genomic_DNA"/>
</dbReference>
<evidence type="ECO:0008006" key="8">
    <source>
        <dbReference type="Google" id="ProtNLM"/>
    </source>
</evidence>
<evidence type="ECO:0000313" key="6">
    <source>
        <dbReference type="EMBL" id="KIW16651.1"/>
    </source>
</evidence>